<evidence type="ECO:0000256" key="2">
    <source>
        <dbReference type="ARBA" id="ARBA00023008"/>
    </source>
</evidence>
<reference evidence="5" key="1">
    <citation type="submission" date="2016-02" db="EMBL/GenBank/DDBJ databases">
        <title>Draft genome sequence of Microdochium bolleyi, a fungal endophyte of beachgrass.</title>
        <authorList>
            <consortium name="DOE Joint Genome Institute"/>
            <person name="David A.S."/>
            <person name="May G."/>
            <person name="Haridas S."/>
            <person name="Lim J."/>
            <person name="Wang M."/>
            <person name="Labutti K."/>
            <person name="Lipzen A."/>
            <person name="Barry K."/>
            <person name="Grigoriev I.V."/>
        </authorList>
    </citation>
    <scope>NUCLEOTIDE SEQUENCE [LARGE SCALE GENOMIC DNA]</scope>
    <source>
        <strain evidence="5">J235TASD1</strain>
    </source>
</reference>
<dbReference type="OrthoDB" id="6132182at2759"/>
<evidence type="ECO:0000259" key="3">
    <source>
        <dbReference type="PROSITE" id="PS00498"/>
    </source>
</evidence>
<dbReference type="AlphaFoldDB" id="A0A136IM80"/>
<evidence type="ECO:0000256" key="1">
    <source>
        <dbReference type="ARBA" id="ARBA00022723"/>
    </source>
</evidence>
<dbReference type="InterPro" id="IPR050316">
    <property type="entry name" value="Tyrosinase/Hemocyanin"/>
</dbReference>
<accession>A0A136IM80</accession>
<dbReference type="InParanoid" id="A0A136IM80"/>
<dbReference type="EMBL" id="KQ964271">
    <property type="protein sequence ID" value="KXJ86077.1"/>
    <property type="molecule type" value="Genomic_DNA"/>
</dbReference>
<evidence type="ECO:0000313" key="5">
    <source>
        <dbReference type="Proteomes" id="UP000070501"/>
    </source>
</evidence>
<dbReference type="GO" id="GO:0016491">
    <property type="term" value="F:oxidoreductase activity"/>
    <property type="evidence" value="ECO:0007669"/>
    <property type="project" value="InterPro"/>
</dbReference>
<dbReference type="STRING" id="196109.A0A136IM80"/>
<name>A0A136IM80_9PEZI</name>
<keyword evidence="1" id="KW-0479">Metal-binding</keyword>
<gene>
    <name evidence="4" type="ORF">Micbo1qcDRAFT_126888</name>
</gene>
<keyword evidence="2" id="KW-0186">Copper</keyword>
<proteinExistence type="predicted"/>
<dbReference type="Pfam" id="PF00264">
    <property type="entry name" value="Tyrosinase"/>
    <property type="match status" value="1"/>
</dbReference>
<dbReference type="PROSITE" id="PS00498">
    <property type="entry name" value="TYROSINASE_2"/>
    <property type="match status" value="1"/>
</dbReference>
<organism evidence="4 5">
    <name type="scientific">Microdochium bolleyi</name>
    <dbReference type="NCBI Taxonomy" id="196109"/>
    <lineage>
        <taxon>Eukaryota</taxon>
        <taxon>Fungi</taxon>
        <taxon>Dikarya</taxon>
        <taxon>Ascomycota</taxon>
        <taxon>Pezizomycotina</taxon>
        <taxon>Sordariomycetes</taxon>
        <taxon>Xylariomycetidae</taxon>
        <taxon>Xylariales</taxon>
        <taxon>Microdochiaceae</taxon>
        <taxon>Microdochium</taxon>
    </lineage>
</organism>
<dbReference type="SUPFAM" id="SSF48056">
    <property type="entry name" value="Di-copper centre-containing domain"/>
    <property type="match status" value="1"/>
</dbReference>
<evidence type="ECO:0000313" key="4">
    <source>
        <dbReference type="EMBL" id="KXJ86077.1"/>
    </source>
</evidence>
<dbReference type="PANTHER" id="PTHR11474">
    <property type="entry name" value="TYROSINASE FAMILY MEMBER"/>
    <property type="match status" value="1"/>
</dbReference>
<dbReference type="Proteomes" id="UP000070501">
    <property type="component" value="Unassembled WGS sequence"/>
</dbReference>
<dbReference type="Gene3D" id="1.10.1280.10">
    <property type="entry name" value="Di-copper center containing domain from catechol oxidase"/>
    <property type="match status" value="1"/>
</dbReference>
<dbReference type="GO" id="GO:0046872">
    <property type="term" value="F:metal ion binding"/>
    <property type="evidence" value="ECO:0007669"/>
    <property type="project" value="UniProtKB-KW"/>
</dbReference>
<dbReference type="PRINTS" id="PR00092">
    <property type="entry name" value="TYROSINASE"/>
</dbReference>
<dbReference type="PANTHER" id="PTHR11474:SF126">
    <property type="entry name" value="TYROSINASE-LIKE PROTEIN TYR-1-RELATED"/>
    <property type="match status" value="1"/>
</dbReference>
<sequence length="286" mass="32435">MGIQAGCRNDIRRRWGSVTPQDRTNFVNAIQCLTRRPRRGIWAGAGSVYDELVWVHAQMMPQVHEVDLFLPWHRYYLHVFKMLLRDECGFNGPIPWWKETNNAGNMPASDIFSAQWFGAWPQAVNGNQGTCISNGPFAGLVNRISGQCVARGEIKSETNEITVAWEDVCNGQQGSTFSQHRSCVEYSNHARLHRGFGPTMANAAESPADPVFFLHHQYIDWQWKRWQNGASWRWSSISGCANKANPCEPLTVNTRLTSMGLYRDMTVGEVLDSEGEVTCYTYDLLL</sequence>
<feature type="domain" description="Tyrosinase copper-binding" evidence="3">
    <location>
        <begin position="209"/>
        <end position="220"/>
    </location>
</feature>
<keyword evidence="5" id="KW-1185">Reference proteome</keyword>
<dbReference type="InterPro" id="IPR002227">
    <property type="entry name" value="Tyrosinase_Cu-bd"/>
</dbReference>
<protein>
    <recommendedName>
        <fullName evidence="3">Tyrosinase copper-binding domain-containing protein</fullName>
    </recommendedName>
</protein>
<dbReference type="InterPro" id="IPR008922">
    <property type="entry name" value="Di-copper_centre_dom_sf"/>
</dbReference>